<evidence type="ECO:0000256" key="1">
    <source>
        <dbReference type="ARBA" id="ARBA00011738"/>
    </source>
</evidence>
<gene>
    <name evidence="5" type="ORF">SAMN05192553_103770</name>
</gene>
<dbReference type="RefSeq" id="WP_092174719.1">
    <property type="nucleotide sequence ID" value="NZ_FNZH01000003.1"/>
</dbReference>
<evidence type="ECO:0000313" key="6">
    <source>
        <dbReference type="Proteomes" id="UP000199403"/>
    </source>
</evidence>
<dbReference type="GO" id="GO:0004848">
    <property type="term" value="F:ureidoglycolate hydrolase activity"/>
    <property type="evidence" value="ECO:0007669"/>
    <property type="project" value="InterPro"/>
</dbReference>
<dbReference type="AlphaFoldDB" id="A0A1H6YXJ3"/>
<keyword evidence="5" id="KW-0436">Ligase</keyword>
<evidence type="ECO:0000313" key="5">
    <source>
        <dbReference type="EMBL" id="SEJ41445.1"/>
    </source>
</evidence>
<protein>
    <submittedName>
        <fullName evidence="5">Ureidoglycolate lyase/seryl-tRNA synthetase</fullName>
    </submittedName>
</protein>
<dbReference type="STRING" id="1416801.SAMN05192553_103770"/>
<comment type="catalytic activity">
    <reaction evidence="4">
        <text>(S)-ureidoglycolate = urea + glyoxylate</text>
        <dbReference type="Rhea" id="RHEA:11304"/>
        <dbReference type="ChEBI" id="CHEBI:16199"/>
        <dbReference type="ChEBI" id="CHEBI:36655"/>
        <dbReference type="ChEBI" id="CHEBI:57296"/>
        <dbReference type="EC" id="4.3.2.3"/>
    </reaction>
</comment>
<dbReference type="GO" id="GO:0004812">
    <property type="term" value="F:aminoacyl-tRNA ligase activity"/>
    <property type="evidence" value="ECO:0007669"/>
    <property type="project" value="UniProtKB-KW"/>
</dbReference>
<dbReference type="SUPFAM" id="SSF51182">
    <property type="entry name" value="RmlC-like cupins"/>
    <property type="match status" value="1"/>
</dbReference>
<evidence type="ECO:0000256" key="2">
    <source>
        <dbReference type="ARBA" id="ARBA00022631"/>
    </source>
</evidence>
<dbReference type="GO" id="GO:0000256">
    <property type="term" value="P:allantoin catabolic process"/>
    <property type="evidence" value="ECO:0007669"/>
    <property type="project" value="InterPro"/>
</dbReference>
<keyword evidence="5" id="KW-0030">Aminoacyl-tRNA synthetase</keyword>
<keyword evidence="6" id="KW-1185">Reference proteome</keyword>
<dbReference type="GO" id="GO:0050385">
    <property type="term" value="F:ureidoglycolate lyase activity"/>
    <property type="evidence" value="ECO:0007669"/>
    <property type="project" value="UniProtKB-EC"/>
</dbReference>
<keyword evidence="3 5" id="KW-0456">Lyase</keyword>
<name>A0A1H6YXJ3_9BACT</name>
<sequence length="214" mass="24036">MKIDYQNPQIPPGTGQVDVPLVEATEESLKGFGKLVSKDAYRNYPIEIVRWPASGWRNVDEGTGDEAGTVSGDFEFFWEGDFFKGRNHAVGSEYLFGWSKPPEEADPLSREQPKEVLLWHANYHPDGGQLFFPLDGKPFITALALPGDEVRPEDFVAFRVAAGMGLYIHPNVWHEAIVPLEQKAVFYDEQGAIHARVSVHFPNEFGVLLRIPIQ</sequence>
<organism evidence="5 6">
    <name type="scientific">Cyclobacterium xiamenense</name>
    <dbReference type="NCBI Taxonomy" id="1297121"/>
    <lineage>
        <taxon>Bacteria</taxon>
        <taxon>Pseudomonadati</taxon>
        <taxon>Bacteroidota</taxon>
        <taxon>Cytophagia</taxon>
        <taxon>Cytophagales</taxon>
        <taxon>Cyclobacteriaceae</taxon>
        <taxon>Cyclobacterium</taxon>
    </lineage>
</organism>
<dbReference type="InterPro" id="IPR024060">
    <property type="entry name" value="Ureidoglycolate_lyase_dom_sf"/>
</dbReference>
<keyword evidence="2" id="KW-0659">Purine metabolism</keyword>
<evidence type="ECO:0000256" key="3">
    <source>
        <dbReference type="ARBA" id="ARBA00023239"/>
    </source>
</evidence>
<evidence type="ECO:0000256" key="4">
    <source>
        <dbReference type="ARBA" id="ARBA00047684"/>
    </source>
</evidence>
<proteinExistence type="predicted"/>
<dbReference type="Gene3D" id="2.60.120.480">
    <property type="entry name" value="Ureidoglycolate hydrolase"/>
    <property type="match status" value="1"/>
</dbReference>
<dbReference type="Proteomes" id="UP000199403">
    <property type="component" value="Unassembled WGS sequence"/>
</dbReference>
<dbReference type="GO" id="GO:0006144">
    <property type="term" value="P:purine nucleobase metabolic process"/>
    <property type="evidence" value="ECO:0007669"/>
    <property type="project" value="UniProtKB-KW"/>
</dbReference>
<dbReference type="EMBL" id="FNZH01000003">
    <property type="protein sequence ID" value="SEJ41445.1"/>
    <property type="molecule type" value="Genomic_DNA"/>
</dbReference>
<dbReference type="Pfam" id="PF04115">
    <property type="entry name" value="Ureidogly_lyase"/>
    <property type="match status" value="1"/>
</dbReference>
<comment type="subunit">
    <text evidence="1">Homodimer.</text>
</comment>
<dbReference type="InterPro" id="IPR011051">
    <property type="entry name" value="RmlC_Cupin_sf"/>
</dbReference>
<accession>A0A1H6YXJ3</accession>
<dbReference type="InterPro" id="IPR007247">
    <property type="entry name" value="Ureidogly_lyase"/>
</dbReference>
<reference evidence="6" key="1">
    <citation type="submission" date="2016-10" db="EMBL/GenBank/DDBJ databases">
        <authorList>
            <person name="Varghese N."/>
            <person name="Submissions S."/>
        </authorList>
    </citation>
    <scope>NUCLEOTIDE SEQUENCE [LARGE SCALE GENOMIC DNA]</scope>
    <source>
        <strain evidence="6">IBRC-M 10761</strain>
    </source>
</reference>
<dbReference type="OrthoDB" id="277389at2"/>